<dbReference type="GO" id="GO:0005509">
    <property type="term" value="F:calcium ion binding"/>
    <property type="evidence" value="ECO:0007669"/>
    <property type="project" value="InterPro"/>
</dbReference>
<feature type="domain" description="EF-hand" evidence="1">
    <location>
        <begin position="312"/>
        <end position="347"/>
    </location>
</feature>
<dbReference type="Proteomes" id="UP000237271">
    <property type="component" value="Unassembled WGS sequence"/>
</dbReference>
<evidence type="ECO:0000313" key="3">
    <source>
        <dbReference type="Proteomes" id="UP000237271"/>
    </source>
</evidence>
<comment type="caution">
    <text evidence="2">The sequence shown here is derived from an EMBL/GenBank/DDBJ whole genome shotgun (WGS) entry which is preliminary data.</text>
</comment>
<accession>A0A2P4X1R5</accession>
<dbReference type="EMBL" id="NCKW01017139">
    <property type="protein sequence ID" value="POM59488.1"/>
    <property type="molecule type" value="Genomic_DNA"/>
</dbReference>
<dbReference type="SUPFAM" id="SSF50978">
    <property type="entry name" value="WD40 repeat-like"/>
    <property type="match status" value="1"/>
</dbReference>
<gene>
    <name evidence="2" type="ORF">PHPALM_31779</name>
</gene>
<feature type="non-terminal residue" evidence="2">
    <location>
        <position position="588"/>
    </location>
</feature>
<sequence length="588" mass="65589">MDIEINGGISADALKDEDVTPLPESQSHVVFRLRREDEHVPWIVELVLLLFNTQGGILQVIRCAKPPDTLAGNPNSTVMYIGEDNFRVTRAKLKETDEREVVRFSMAKLHPHVGAVGCLVTHVEDEIARAPQLNAFSLTCDIHAVDSAQAEAQAQALAAGGKRFVFNNAGERTRLLEICHDPKTLRRHTVKHPNVVVLCKFFRRQGDHNDWAFHAAPEERSNVVVRSVVTPSLVEAMQIFLLDVMPDIKIPNRNPLSSVAGICAALSCNEFLGIERYFPDCGLRKVDFARLLLWELLRTRPGLLQHHGRATMIVGLLFEMFEQIDINGDAVVDWEEFTSFCVALGFVSSRVPHDDDHDQEQNHGENHAAPPRNLVIYRQEPLSTGAAARTFPYQVNKLKTFPQLKRVAVIEHKSPRILMFDMDMNFLHELNCSEKLAAEKKVGEKQQDVLDSLEVLDAEHVPLRNALAIASSDLCISLWSVIDATVGSYVFNGKLVGRFPALFVRWCPPPLKRLFVAGGSTEQVQLWDLEVPMHAGAAPPPPPMLLPRSHTERIAVCLDIPETPYVATASFDHTITIWETVAGTNSAL</sequence>
<dbReference type="Gene3D" id="2.130.10.10">
    <property type="entry name" value="YVTN repeat-like/Quinoprotein amine dehydrogenase"/>
    <property type="match status" value="1"/>
</dbReference>
<dbReference type="InterPro" id="IPR036322">
    <property type="entry name" value="WD40_repeat_dom_sf"/>
</dbReference>
<dbReference type="InterPro" id="IPR002048">
    <property type="entry name" value="EF_hand_dom"/>
</dbReference>
<protein>
    <recommendedName>
        <fullName evidence="1">EF-hand domain-containing protein</fullName>
    </recommendedName>
</protein>
<dbReference type="InterPro" id="IPR015943">
    <property type="entry name" value="WD40/YVTN_repeat-like_dom_sf"/>
</dbReference>
<keyword evidence="3" id="KW-1185">Reference proteome</keyword>
<evidence type="ECO:0000259" key="1">
    <source>
        <dbReference type="PROSITE" id="PS50222"/>
    </source>
</evidence>
<dbReference type="OrthoDB" id="189968at2759"/>
<evidence type="ECO:0000313" key="2">
    <source>
        <dbReference type="EMBL" id="POM59488.1"/>
    </source>
</evidence>
<organism evidence="2 3">
    <name type="scientific">Phytophthora palmivora</name>
    <dbReference type="NCBI Taxonomy" id="4796"/>
    <lineage>
        <taxon>Eukaryota</taxon>
        <taxon>Sar</taxon>
        <taxon>Stramenopiles</taxon>
        <taxon>Oomycota</taxon>
        <taxon>Peronosporomycetes</taxon>
        <taxon>Peronosporales</taxon>
        <taxon>Peronosporaceae</taxon>
        <taxon>Phytophthora</taxon>
    </lineage>
</organism>
<name>A0A2P4X1R5_9STRA</name>
<reference evidence="2 3" key="1">
    <citation type="journal article" date="2017" name="Genome Biol. Evol.">
        <title>Phytophthora megakarya and P. palmivora, closely related causal agents of cacao black pod rot, underwent increases in genome sizes and gene numbers by different mechanisms.</title>
        <authorList>
            <person name="Ali S.S."/>
            <person name="Shao J."/>
            <person name="Lary D.J."/>
            <person name="Kronmiller B."/>
            <person name="Shen D."/>
            <person name="Strem M.D."/>
            <person name="Amoako-Attah I."/>
            <person name="Akrofi A.Y."/>
            <person name="Begoude B.A."/>
            <person name="Ten Hoopen G.M."/>
            <person name="Coulibaly K."/>
            <person name="Kebe B.I."/>
            <person name="Melnick R.L."/>
            <person name="Guiltinan M.J."/>
            <person name="Tyler B.M."/>
            <person name="Meinhardt L.W."/>
            <person name="Bailey B.A."/>
        </authorList>
    </citation>
    <scope>NUCLEOTIDE SEQUENCE [LARGE SCALE GENOMIC DNA]</scope>
    <source>
        <strain evidence="3">sbr112.9</strain>
    </source>
</reference>
<dbReference type="PROSITE" id="PS00678">
    <property type="entry name" value="WD_REPEATS_1"/>
    <property type="match status" value="1"/>
</dbReference>
<dbReference type="AlphaFoldDB" id="A0A2P4X1R5"/>
<dbReference type="PROSITE" id="PS50222">
    <property type="entry name" value="EF_HAND_2"/>
    <property type="match status" value="1"/>
</dbReference>
<dbReference type="InterPro" id="IPR019775">
    <property type="entry name" value="WD40_repeat_CS"/>
</dbReference>
<proteinExistence type="predicted"/>